<evidence type="ECO:0000259" key="6">
    <source>
        <dbReference type="PROSITE" id="PS51000"/>
    </source>
</evidence>
<dbReference type="Gene3D" id="1.10.10.10">
    <property type="entry name" value="Winged helix-like DNA-binding domain superfamily/Winged helix DNA-binding domain"/>
    <property type="match status" value="1"/>
</dbReference>
<evidence type="ECO:0000256" key="4">
    <source>
        <dbReference type="ARBA" id="ARBA00023163"/>
    </source>
</evidence>
<dbReference type="RefSeq" id="WP_084131239.1">
    <property type="nucleotide sequence ID" value="NZ_JBHSHF010000023.1"/>
</dbReference>
<dbReference type="InterPro" id="IPR036390">
    <property type="entry name" value="WH_DNA-bd_sf"/>
</dbReference>
<dbReference type="SUPFAM" id="SSF100950">
    <property type="entry name" value="NagB/RpiA/CoA transferase-like"/>
    <property type="match status" value="1"/>
</dbReference>
<dbReference type="PANTHER" id="PTHR30363">
    <property type="entry name" value="HTH-TYPE TRANSCRIPTIONAL REGULATOR SRLR-RELATED"/>
    <property type="match status" value="1"/>
</dbReference>
<dbReference type="SMART" id="SM00420">
    <property type="entry name" value="HTH_DEOR"/>
    <property type="match status" value="1"/>
</dbReference>
<evidence type="ECO:0000313" key="8">
    <source>
        <dbReference type="Proteomes" id="UP000182149"/>
    </source>
</evidence>
<evidence type="ECO:0000256" key="3">
    <source>
        <dbReference type="ARBA" id="ARBA00023015"/>
    </source>
</evidence>
<comment type="function">
    <text evidence="5">Repressor of the lactose catabolism operon. Galactose-6-phosphate is the inducer.</text>
</comment>
<dbReference type="Pfam" id="PF00455">
    <property type="entry name" value="DeoRC"/>
    <property type="match status" value="1"/>
</dbReference>
<keyword evidence="8" id="KW-1185">Reference proteome</keyword>
<comment type="caution">
    <text evidence="7">The sequence shown here is derived from an EMBL/GenBank/DDBJ whole genome shotgun (WGS) entry which is preliminary data.</text>
</comment>
<dbReference type="SUPFAM" id="SSF46785">
    <property type="entry name" value="Winged helix' DNA-binding domain"/>
    <property type="match status" value="1"/>
</dbReference>
<dbReference type="AlphaFoldDB" id="A0A1L8QSZ2"/>
<accession>A0A1L8QSZ2</accession>
<dbReference type="PANTHER" id="PTHR30363:SF4">
    <property type="entry name" value="GLYCEROL-3-PHOSPHATE REGULON REPRESSOR"/>
    <property type="match status" value="1"/>
</dbReference>
<dbReference type="STRING" id="328396.RU93_GL002082"/>
<dbReference type="PROSITE" id="PS51000">
    <property type="entry name" value="HTH_DEOR_2"/>
    <property type="match status" value="1"/>
</dbReference>
<dbReference type="EMBL" id="JXKD01000007">
    <property type="protein sequence ID" value="OJG10566.1"/>
    <property type="molecule type" value="Genomic_DNA"/>
</dbReference>
<keyword evidence="3" id="KW-0805">Transcription regulation</keyword>
<organism evidence="7 8">
    <name type="scientific">Enterococcus aquimarinus</name>
    <dbReference type="NCBI Taxonomy" id="328396"/>
    <lineage>
        <taxon>Bacteria</taxon>
        <taxon>Bacillati</taxon>
        <taxon>Bacillota</taxon>
        <taxon>Bacilli</taxon>
        <taxon>Lactobacillales</taxon>
        <taxon>Enterococcaceae</taxon>
        <taxon>Enterococcus</taxon>
    </lineage>
</organism>
<name>A0A1L8QSZ2_9ENTE</name>
<dbReference type="InterPro" id="IPR036388">
    <property type="entry name" value="WH-like_DNA-bd_sf"/>
</dbReference>
<keyword evidence="4" id="KW-0804">Transcription</keyword>
<reference evidence="7 8" key="1">
    <citation type="submission" date="2014-12" db="EMBL/GenBank/DDBJ databases">
        <title>Draft genome sequences of 29 type strains of Enterococci.</title>
        <authorList>
            <person name="Zhong Z."/>
            <person name="Sun Z."/>
            <person name="Liu W."/>
            <person name="Zhang W."/>
            <person name="Zhang H."/>
        </authorList>
    </citation>
    <scope>NUCLEOTIDE SEQUENCE [LARGE SCALE GENOMIC DNA]</scope>
    <source>
        <strain evidence="7 8">DSM 17690</strain>
    </source>
</reference>
<dbReference type="Proteomes" id="UP000182149">
    <property type="component" value="Unassembled WGS sequence"/>
</dbReference>
<dbReference type="OrthoDB" id="9798651at2"/>
<dbReference type="InterPro" id="IPR037171">
    <property type="entry name" value="NagB/RpiA_transferase-like"/>
</dbReference>
<dbReference type="InterPro" id="IPR050313">
    <property type="entry name" value="Carb_Metab_HTH_regulators"/>
</dbReference>
<dbReference type="Pfam" id="PF08220">
    <property type="entry name" value="HTH_DeoR"/>
    <property type="match status" value="1"/>
</dbReference>
<evidence type="ECO:0000256" key="5">
    <source>
        <dbReference type="ARBA" id="ARBA00024937"/>
    </source>
</evidence>
<dbReference type="Gene3D" id="3.40.50.1360">
    <property type="match status" value="1"/>
</dbReference>
<gene>
    <name evidence="7" type="ORF">RU93_GL002082</name>
</gene>
<dbReference type="InterPro" id="IPR014036">
    <property type="entry name" value="DeoR-like_C"/>
</dbReference>
<dbReference type="SMART" id="SM01134">
    <property type="entry name" value="DeoRC"/>
    <property type="match status" value="1"/>
</dbReference>
<keyword evidence="2" id="KW-0678">Repressor</keyword>
<feature type="domain" description="HTH deoR-type" evidence="6">
    <location>
        <begin position="1"/>
        <end position="56"/>
    </location>
</feature>
<protein>
    <recommendedName>
        <fullName evidence="1">Lactose phosphotransferase system repressor</fullName>
    </recommendedName>
</protein>
<dbReference type="GO" id="GO:0003700">
    <property type="term" value="F:DNA-binding transcription factor activity"/>
    <property type="evidence" value="ECO:0007669"/>
    <property type="project" value="InterPro"/>
</dbReference>
<proteinExistence type="predicted"/>
<evidence type="ECO:0000256" key="1">
    <source>
        <dbReference type="ARBA" id="ARBA00021390"/>
    </source>
</evidence>
<dbReference type="InterPro" id="IPR001034">
    <property type="entry name" value="DeoR_HTH"/>
</dbReference>
<evidence type="ECO:0000313" key="7">
    <source>
        <dbReference type="EMBL" id="OJG10566.1"/>
    </source>
</evidence>
<evidence type="ECO:0000256" key="2">
    <source>
        <dbReference type="ARBA" id="ARBA00022491"/>
    </source>
</evidence>
<sequence length="253" mass="28717">MDIREKEILEILANKKMVRSAELCELLHCSTSSIRRALISLENQKVVTRVRGGVMLTQASNIEFSHTYRENKNLSKKKIIIDLAKDFIGPGMCLFLDSSSTVQQIIDAIMTIPNLVVITNSLKTATILSESNNESLKIFITGGEIKMNSNAIFPSGQDPVFESFRFDLAFFSCRGIDQDGIYETSFSQANLKKEMMQRAKQKILLVDDSKFDSTHFFKIGNFEDYDAVVTNQMPHSNYLNLFETKDVELLYPE</sequence>